<evidence type="ECO:0000313" key="3">
    <source>
        <dbReference type="Proteomes" id="UP000663865"/>
    </source>
</evidence>
<dbReference type="Proteomes" id="UP000663838">
    <property type="component" value="Unassembled WGS sequence"/>
</dbReference>
<sequence>MSTSMISSQAKLRIQSLAKPDGSFHWSFGSEQRSSSSSTYPSYDLYVNGTIIDIRDDEFWSALFSCDVLKKLDGIGIGDRDRAYGMSAGGLHVLLPHLARLATPSSIPYKPFNWFVSFNQDFSSKNDYMQFMSIIASLIRQNRLLTVILPRADGPLNKQLFMDEVPDASLDVAHAILVTHSLISLHWPGAIGVKDASHYDDLHVCHPKQLPQVLFAALEKNVSLTEVDFYCGCFDRYSGFDNILKPLLARNKALPSMNADVAAGHVDGKWDSSCPSDLVRDLVAAKFNIHRSFFNSAGDMCFCESCHKMSGNKSMYSRGIPPSRYAIPIGWVRIGLKVHEGLAESNEIFKKWHISYHGTTANSIEPIFRGGLHLLKPGDVALGGAAIGVRPGHILQVISRTNRYTGMNELFDINQIFTSPSIRYASHPAYAQQFIVDHPQRAGVLLGMRFVFQCRQRPGSYTIGHETVGARDIKLDPHFDNNELEWYTKESAGIVLFGLCVQVRCISQRPTK</sequence>
<dbReference type="EMBL" id="CAJNYV010001856">
    <property type="protein sequence ID" value="CAF3441042.1"/>
    <property type="molecule type" value="Genomic_DNA"/>
</dbReference>
<evidence type="ECO:0000313" key="2">
    <source>
        <dbReference type="EMBL" id="CAF4621344.1"/>
    </source>
</evidence>
<dbReference type="EMBL" id="CAJOBS010000663">
    <property type="protein sequence ID" value="CAF4621344.1"/>
    <property type="molecule type" value="Genomic_DNA"/>
</dbReference>
<dbReference type="Proteomes" id="UP000663865">
    <property type="component" value="Unassembled WGS sequence"/>
</dbReference>
<name>A0A818D997_9BILA</name>
<organism evidence="1 3">
    <name type="scientific">Rotaria socialis</name>
    <dbReference type="NCBI Taxonomy" id="392032"/>
    <lineage>
        <taxon>Eukaryota</taxon>
        <taxon>Metazoa</taxon>
        <taxon>Spiralia</taxon>
        <taxon>Gnathifera</taxon>
        <taxon>Rotifera</taxon>
        <taxon>Eurotatoria</taxon>
        <taxon>Bdelloidea</taxon>
        <taxon>Philodinida</taxon>
        <taxon>Philodinidae</taxon>
        <taxon>Rotaria</taxon>
    </lineage>
</organism>
<proteinExistence type="predicted"/>
<evidence type="ECO:0000313" key="1">
    <source>
        <dbReference type="EMBL" id="CAF3441042.1"/>
    </source>
</evidence>
<dbReference type="AlphaFoldDB" id="A0A818D997"/>
<protein>
    <submittedName>
        <fullName evidence="1">Uncharacterized protein</fullName>
    </submittedName>
</protein>
<gene>
    <name evidence="1" type="ORF">KIK155_LOCUS11644</name>
    <name evidence="2" type="ORF">TOA249_LOCUS11973</name>
</gene>
<comment type="caution">
    <text evidence="1">The sequence shown here is derived from an EMBL/GenBank/DDBJ whole genome shotgun (WGS) entry which is preliminary data.</text>
</comment>
<reference evidence="1" key="1">
    <citation type="submission" date="2021-02" db="EMBL/GenBank/DDBJ databases">
        <authorList>
            <person name="Nowell W R."/>
        </authorList>
    </citation>
    <scope>NUCLEOTIDE SEQUENCE</scope>
</reference>
<accession>A0A818D997</accession>